<protein>
    <submittedName>
        <fullName evidence="11">TRAP transporter small permease</fullName>
    </submittedName>
</protein>
<feature type="transmembrane region" description="Helical" evidence="9">
    <location>
        <begin position="162"/>
        <end position="184"/>
    </location>
</feature>
<evidence type="ECO:0000256" key="5">
    <source>
        <dbReference type="ARBA" id="ARBA00022692"/>
    </source>
</evidence>
<organism evidence="11 12">
    <name type="scientific">Corynebacterium evansiae</name>
    <dbReference type="NCBI Taxonomy" id="2913499"/>
    <lineage>
        <taxon>Bacteria</taxon>
        <taxon>Bacillati</taxon>
        <taxon>Actinomycetota</taxon>
        <taxon>Actinomycetes</taxon>
        <taxon>Mycobacteriales</taxon>
        <taxon>Corynebacteriaceae</taxon>
        <taxon>Corynebacterium</taxon>
    </lineage>
</organism>
<dbReference type="GO" id="GO:0005886">
    <property type="term" value="C:plasma membrane"/>
    <property type="evidence" value="ECO:0007669"/>
    <property type="project" value="UniProtKB-SubCell"/>
</dbReference>
<dbReference type="RefSeq" id="WP_269944867.1">
    <property type="nucleotide sequence ID" value="NZ_JAKMUT010000010.1"/>
</dbReference>
<evidence type="ECO:0000256" key="2">
    <source>
        <dbReference type="ARBA" id="ARBA00022448"/>
    </source>
</evidence>
<feature type="transmembrane region" description="Helical" evidence="9">
    <location>
        <begin position="117"/>
        <end position="137"/>
    </location>
</feature>
<feature type="transmembrane region" description="Helical" evidence="9">
    <location>
        <begin position="80"/>
        <end position="97"/>
    </location>
</feature>
<gene>
    <name evidence="11" type="ORF">L8V00_09425</name>
</gene>
<keyword evidence="6 9" id="KW-1133">Transmembrane helix</keyword>
<dbReference type="Proteomes" id="UP001146469">
    <property type="component" value="Unassembled WGS sequence"/>
</dbReference>
<dbReference type="AlphaFoldDB" id="A0A9X3LLZ6"/>
<comment type="subcellular location">
    <subcellularLocation>
        <location evidence="1">Cell inner membrane</location>
        <topology evidence="1">Multi-pass membrane protein</topology>
    </subcellularLocation>
</comment>
<dbReference type="InterPro" id="IPR055348">
    <property type="entry name" value="DctQ"/>
</dbReference>
<dbReference type="EMBL" id="JAKMUT010000010">
    <property type="protein sequence ID" value="MCZ9290417.1"/>
    <property type="molecule type" value="Genomic_DNA"/>
</dbReference>
<evidence type="ECO:0000256" key="7">
    <source>
        <dbReference type="ARBA" id="ARBA00023136"/>
    </source>
</evidence>
<evidence type="ECO:0000259" key="10">
    <source>
        <dbReference type="Pfam" id="PF04290"/>
    </source>
</evidence>
<evidence type="ECO:0000256" key="6">
    <source>
        <dbReference type="ARBA" id="ARBA00022989"/>
    </source>
</evidence>
<keyword evidence="4" id="KW-0997">Cell inner membrane</keyword>
<keyword evidence="7 9" id="KW-0472">Membrane</keyword>
<evidence type="ECO:0000256" key="4">
    <source>
        <dbReference type="ARBA" id="ARBA00022519"/>
    </source>
</evidence>
<keyword evidence="3" id="KW-1003">Cell membrane</keyword>
<evidence type="ECO:0000313" key="12">
    <source>
        <dbReference type="Proteomes" id="UP001146469"/>
    </source>
</evidence>
<evidence type="ECO:0000256" key="3">
    <source>
        <dbReference type="ARBA" id="ARBA00022475"/>
    </source>
</evidence>
<name>A0A9X3LLZ6_9CORY</name>
<comment type="similarity">
    <text evidence="8">Belongs to the TRAP transporter small permease family.</text>
</comment>
<dbReference type="InterPro" id="IPR007387">
    <property type="entry name" value="TRAP_DctQ"/>
</dbReference>
<keyword evidence="5 9" id="KW-0812">Transmembrane</keyword>
<evidence type="ECO:0000256" key="1">
    <source>
        <dbReference type="ARBA" id="ARBA00004429"/>
    </source>
</evidence>
<keyword evidence="12" id="KW-1185">Reference proteome</keyword>
<evidence type="ECO:0000256" key="8">
    <source>
        <dbReference type="ARBA" id="ARBA00038436"/>
    </source>
</evidence>
<sequence length="205" mass="22500">MTSSNFIRVGHHGTADRSTYGYHTEDHPGFDKIQNAVSAVCAWIAGAAILGLALVTLAEIVAREFFGAPLGWNISVTERYLLPITAFFGLVTTYRTGTHIAVESLFSKFAPKVQKTILLLIHLAVVISMIFVFIGGWNETYMAFSLGHATLPGMADLATPDWTYRVIVPIAAALCAFVAALDFVREVITPWDRPYTDYDPGEEEV</sequence>
<dbReference type="PANTHER" id="PTHR35011">
    <property type="entry name" value="2,3-DIKETO-L-GULONATE TRAP TRANSPORTER SMALL PERMEASE PROTEIN YIAM"/>
    <property type="match status" value="1"/>
</dbReference>
<comment type="caution">
    <text evidence="11">The sequence shown here is derived from an EMBL/GenBank/DDBJ whole genome shotgun (WGS) entry which is preliminary data.</text>
</comment>
<feature type="domain" description="Tripartite ATP-independent periplasmic transporters DctQ component" evidence="10">
    <location>
        <begin position="52"/>
        <end position="187"/>
    </location>
</feature>
<accession>A0A9X3LLZ6</accession>
<evidence type="ECO:0000313" key="11">
    <source>
        <dbReference type="EMBL" id="MCZ9290417.1"/>
    </source>
</evidence>
<evidence type="ECO:0000256" key="9">
    <source>
        <dbReference type="SAM" id="Phobius"/>
    </source>
</evidence>
<proteinExistence type="inferred from homology"/>
<dbReference type="Pfam" id="PF04290">
    <property type="entry name" value="DctQ"/>
    <property type="match status" value="1"/>
</dbReference>
<keyword evidence="2" id="KW-0813">Transport</keyword>
<reference evidence="11" key="1">
    <citation type="submission" date="2022-02" db="EMBL/GenBank/DDBJ databases">
        <title>Corynebacterium sp. from urogenital microbiome.</title>
        <authorList>
            <person name="Cappelli E.A."/>
            <person name="Ribeiro T.G."/>
            <person name="Peixe L."/>
        </authorList>
    </citation>
    <scope>NUCLEOTIDE SEQUENCE</scope>
    <source>
        <strain evidence="11">C8Ua_174</strain>
    </source>
</reference>
<feature type="transmembrane region" description="Helical" evidence="9">
    <location>
        <begin position="40"/>
        <end position="60"/>
    </location>
</feature>